<dbReference type="AlphaFoldDB" id="A0AAN5D9H8"/>
<feature type="domain" description="PD-(D/E)XK endonuclease-like" evidence="1">
    <location>
        <begin position="87"/>
        <end position="268"/>
    </location>
</feature>
<gene>
    <name evidence="2" type="ORF">PMAYCL1PPCAC_29466</name>
</gene>
<organism evidence="2 3">
    <name type="scientific">Pristionchus mayeri</name>
    <dbReference type="NCBI Taxonomy" id="1317129"/>
    <lineage>
        <taxon>Eukaryota</taxon>
        <taxon>Metazoa</taxon>
        <taxon>Ecdysozoa</taxon>
        <taxon>Nematoda</taxon>
        <taxon>Chromadorea</taxon>
        <taxon>Rhabditida</taxon>
        <taxon>Rhabditina</taxon>
        <taxon>Diplogasteromorpha</taxon>
        <taxon>Diplogasteroidea</taxon>
        <taxon>Neodiplogasteridae</taxon>
        <taxon>Pristionchus</taxon>
    </lineage>
</organism>
<evidence type="ECO:0000313" key="2">
    <source>
        <dbReference type="EMBL" id="GMR59271.1"/>
    </source>
</evidence>
<dbReference type="Pfam" id="PF12705">
    <property type="entry name" value="PDDEXK_1"/>
    <property type="match status" value="1"/>
</dbReference>
<dbReference type="PANTHER" id="PTHR31340:SF3">
    <property type="entry name" value="MITOCHONDRIAL GENOME MAINTENANCE EXONUCLEASE 1"/>
    <property type="match status" value="1"/>
</dbReference>
<feature type="non-terminal residue" evidence="2">
    <location>
        <position position="1"/>
    </location>
</feature>
<dbReference type="EMBL" id="BTRK01000006">
    <property type="protein sequence ID" value="GMR59271.1"/>
    <property type="molecule type" value="Genomic_DNA"/>
</dbReference>
<dbReference type="InterPro" id="IPR011604">
    <property type="entry name" value="PDDEXK-like_dom_sf"/>
</dbReference>
<evidence type="ECO:0000259" key="1">
    <source>
        <dbReference type="Pfam" id="PF12705"/>
    </source>
</evidence>
<dbReference type="GO" id="GO:0006264">
    <property type="term" value="P:mitochondrial DNA replication"/>
    <property type="evidence" value="ECO:0007669"/>
    <property type="project" value="TreeGrafter"/>
</dbReference>
<dbReference type="InterPro" id="IPR038726">
    <property type="entry name" value="PDDEXK_AddAB-type"/>
</dbReference>
<name>A0AAN5D9H8_9BILA</name>
<dbReference type="GO" id="GO:0008297">
    <property type="term" value="F:single-stranded DNA exodeoxyribonuclease activity"/>
    <property type="evidence" value="ECO:0007669"/>
    <property type="project" value="TreeGrafter"/>
</dbReference>
<dbReference type="GO" id="GO:0006281">
    <property type="term" value="P:DNA repair"/>
    <property type="evidence" value="ECO:0007669"/>
    <property type="project" value="UniProtKB-ARBA"/>
</dbReference>
<protein>
    <recommendedName>
        <fullName evidence="1">PD-(D/E)XK endonuclease-like domain-containing protein</fullName>
    </recommendedName>
</protein>
<keyword evidence="3" id="KW-1185">Reference proteome</keyword>
<dbReference type="InterPro" id="IPR011335">
    <property type="entry name" value="Restrct_endonuc-II-like"/>
</dbReference>
<comment type="caution">
    <text evidence="2">The sequence shown here is derived from an EMBL/GenBank/DDBJ whole genome shotgun (WGS) entry which is preliminary data.</text>
</comment>
<dbReference type="GO" id="GO:0005739">
    <property type="term" value="C:mitochondrion"/>
    <property type="evidence" value="ECO:0007669"/>
    <property type="project" value="TreeGrafter"/>
</dbReference>
<sequence length="286" mass="32132">GMRGALKTICYGTTIMPSTSKGIVSRFEPEDIPLKPKRLAAPEIEGKMPSISAILGATSDKVALKRWQQMMIRNMGIAGFRKWMGARVSSGTKFHSVMERLTREAYLGRLTHSNESILNEVDESARGYVQSALPLLRSFRMKREMEPLFERSLIHPNLMYQGRFDAVLPLEEGLTIIDWKTSSANSSIGNSMQNGENSLDKLFSYPSQMAAYVGAFNASIQFDQYPQIDRAFILVAHENGIEGNVVEMSGAHMDNAWSEWKSRVNSFWNTVNESDDKGESTVDLRY</sequence>
<reference evidence="3" key="1">
    <citation type="submission" date="2022-10" db="EMBL/GenBank/DDBJ databases">
        <title>Genome assembly of Pristionchus species.</title>
        <authorList>
            <person name="Yoshida K."/>
            <person name="Sommer R.J."/>
        </authorList>
    </citation>
    <scope>NUCLEOTIDE SEQUENCE [LARGE SCALE GENOMIC DNA]</scope>
    <source>
        <strain evidence="3">RS5460</strain>
    </source>
</reference>
<dbReference type="PANTHER" id="PTHR31340">
    <property type="entry name" value="MITOCHONDRIAL GENOME MAINTENANCE EXONUCLEASE 1"/>
    <property type="match status" value="1"/>
</dbReference>
<proteinExistence type="predicted"/>
<accession>A0AAN5D9H8</accession>
<evidence type="ECO:0000313" key="3">
    <source>
        <dbReference type="Proteomes" id="UP001328107"/>
    </source>
</evidence>
<dbReference type="Gene3D" id="3.90.320.10">
    <property type="match status" value="1"/>
</dbReference>
<dbReference type="SUPFAM" id="SSF52980">
    <property type="entry name" value="Restriction endonuclease-like"/>
    <property type="match status" value="1"/>
</dbReference>
<dbReference type="Proteomes" id="UP001328107">
    <property type="component" value="Unassembled WGS sequence"/>
</dbReference>